<feature type="domain" description="General stress protein 17M-like" evidence="3">
    <location>
        <begin position="38"/>
        <end position="123"/>
    </location>
</feature>
<protein>
    <recommendedName>
        <fullName evidence="3">General stress protein 17M-like domain-containing protein</fullName>
    </recommendedName>
</protein>
<dbReference type="RefSeq" id="WP_064923169.1">
    <property type="nucleotide sequence ID" value="NZ_LZJK01000128.1"/>
</dbReference>
<dbReference type="Proteomes" id="UP000093943">
    <property type="component" value="Unassembled WGS sequence"/>
</dbReference>
<name>A0A1A2XRQ2_MYCSD</name>
<reference evidence="5" key="1">
    <citation type="submission" date="2016-06" db="EMBL/GenBank/DDBJ databases">
        <authorList>
            <person name="Sutton G."/>
            <person name="Brinkac L."/>
            <person name="Sanka R."/>
            <person name="Adams M."/>
            <person name="Lau E."/>
            <person name="Sam S."/>
            <person name="Sreng N."/>
            <person name="Him V."/>
            <person name="Kerleguer A."/>
            <person name="Cheng S."/>
        </authorList>
    </citation>
    <scope>NUCLEOTIDE SEQUENCE [LARGE SCALE GENOMIC DNA]</scope>
    <source>
        <strain evidence="5">E1876</strain>
    </source>
</reference>
<feature type="compositionally biased region" description="Polar residues" evidence="1">
    <location>
        <begin position="1"/>
        <end position="10"/>
    </location>
</feature>
<evidence type="ECO:0000313" key="5">
    <source>
        <dbReference type="Proteomes" id="UP000093943"/>
    </source>
</evidence>
<comment type="caution">
    <text evidence="4">The sequence shown here is derived from an EMBL/GenBank/DDBJ whole genome shotgun (WGS) entry which is preliminary data.</text>
</comment>
<dbReference type="AlphaFoldDB" id="A0A1A2XRQ2"/>
<sequence length="176" mass="18631">MTSPFQSGQTPDPLGAAAAAPGRRDVARLPTPPKGWPIGSYPTYAEAQRAVDYLSDQQFPVHQVTIVGVDLMQVERVTGRLTWPKVLGGGVLTGAWLGLFIGLVLGIFSANPAQALVTGLVAGVFFGLITSSVPYAMARGTRDFSSTMQLVAGRYDVLCDPQSAEQGRDLLAKLTL</sequence>
<evidence type="ECO:0000256" key="1">
    <source>
        <dbReference type="SAM" id="MobiDB-lite"/>
    </source>
</evidence>
<dbReference type="InterPro" id="IPR025889">
    <property type="entry name" value="GSP17M-like_dom"/>
</dbReference>
<proteinExistence type="predicted"/>
<organism evidence="4 5">
    <name type="scientific">Mycolicibacter sinensis (strain JDM601)</name>
    <name type="common">Mycobacterium sinense</name>
    <dbReference type="NCBI Taxonomy" id="875328"/>
    <lineage>
        <taxon>Bacteria</taxon>
        <taxon>Bacillati</taxon>
        <taxon>Actinomycetota</taxon>
        <taxon>Actinomycetes</taxon>
        <taxon>Mycobacteriales</taxon>
        <taxon>Mycobacteriaceae</taxon>
        <taxon>Mycolicibacter</taxon>
    </lineage>
</organism>
<keyword evidence="2" id="KW-0472">Membrane</keyword>
<feature type="transmembrane region" description="Helical" evidence="2">
    <location>
        <begin position="86"/>
        <end position="109"/>
    </location>
</feature>
<evidence type="ECO:0000259" key="3">
    <source>
        <dbReference type="Pfam" id="PF11181"/>
    </source>
</evidence>
<feature type="transmembrane region" description="Helical" evidence="2">
    <location>
        <begin position="115"/>
        <end position="138"/>
    </location>
</feature>
<gene>
    <name evidence="4" type="ORF">A5710_03680</name>
</gene>
<evidence type="ECO:0000256" key="2">
    <source>
        <dbReference type="SAM" id="Phobius"/>
    </source>
</evidence>
<evidence type="ECO:0000313" key="4">
    <source>
        <dbReference type="EMBL" id="OBI28425.1"/>
    </source>
</evidence>
<feature type="region of interest" description="Disordered" evidence="1">
    <location>
        <begin position="1"/>
        <end position="34"/>
    </location>
</feature>
<dbReference type="EMBL" id="LZKG01000103">
    <property type="protein sequence ID" value="OBI28425.1"/>
    <property type="molecule type" value="Genomic_DNA"/>
</dbReference>
<keyword evidence="2" id="KW-1133">Transmembrane helix</keyword>
<accession>A0A1A2XRQ2</accession>
<dbReference type="Pfam" id="PF11181">
    <property type="entry name" value="YflT"/>
    <property type="match status" value="1"/>
</dbReference>
<dbReference type="OrthoDB" id="3381462at2"/>
<keyword evidence="2" id="KW-0812">Transmembrane</keyword>